<gene>
    <name evidence="12" type="ORF">CLV89_101281</name>
</gene>
<dbReference type="GO" id="GO:0010124">
    <property type="term" value="P:phenylacetate catabolic process"/>
    <property type="evidence" value="ECO:0007669"/>
    <property type="project" value="InterPro"/>
</dbReference>
<keyword evidence="2" id="KW-0285">Flavoprotein</keyword>
<dbReference type="EMBL" id="PVUF01000001">
    <property type="protein sequence ID" value="PRZ50065.1"/>
    <property type="molecule type" value="Genomic_DNA"/>
</dbReference>
<dbReference type="OrthoDB" id="9796486at2"/>
<dbReference type="InterPro" id="IPR001709">
    <property type="entry name" value="Flavoprot_Pyr_Nucl_cyt_Rdtase"/>
</dbReference>
<dbReference type="GO" id="GO:0051537">
    <property type="term" value="F:2 iron, 2 sulfur cluster binding"/>
    <property type="evidence" value="ECO:0007669"/>
    <property type="project" value="UniProtKB-KW"/>
</dbReference>
<evidence type="ECO:0000256" key="9">
    <source>
        <dbReference type="ARBA" id="ARBA00034078"/>
    </source>
</evidence>
<evidence type="ECO:0000256" key="4">
    <source>
        <dbReference type="ARBA" id="ARBA00022723"/>
    </source>
</evidence>
<evidence type="ECO:0000313" key="12">
    <source>
        <dbReference type="EMBL" id="PRZ50065.1"/>
    </source>
</evidence>
<dbReference type="InterPro" id="IPR001041">
    <property type="entry name" value="2Fe-2S_ferredoxin-type"/>
</dbReference>
<proteinExistence type="predicted"/>
<dbReference type="PROSITE" id="PS51384">
    <property type="entry name" value="FAD_FR"/>
    <property type="match status" value="1"/>
</dbReference>
<evidence type="ECO:0000259" key="11">
    <source>
        <dbReference type="PROSITE" id="PS51384"/>
    </source>
</evidence>
<dbReference type="InterPro" id="IPR036010">
    <property type="entry name" value="2Fe-2S_ferredoxin-like_sf"/>
</dbReference>
<dbReference type="Gene3D" id="3.10.20.30">
    <property type="match status" value="1"/>
</dbReference>
<comment type="cofactor">
    <cofactor evidence="9">
        <name>[2Fe-2S] cluster</name>
        <dbReference type="ChEBI" id="CHEBI:190135"/>
    </cofactor>
</comment>
<keyword evidence="6" id="KW-0560">Oxidoreductase</keyword>
<dbReference type="SUPFAM" id="SSF63380">
    <property type="entry name" value="Riboflavin synthase domain-like"/>
    <property type="match status" value="1"/>
</dbReference>
<evidence type="ECO:0000256" key="3">
    <source>
        <dbReference type="ARBA" id="ARBA00022714"/>
    </source>
</evidence>
<comment type="caution">
    <text evidence="12">The sequence shown here is derived from an EMBL/GenBank/DDBJ whole genome shotgun (WGS) entry which is preliminary data.</text>
</comment>
<dbReference type="Pfam" id="PF00111">
    <property type="entry name" value="Fer2"/>
    <property type="match status" value="1"/>
</dbReference>
<dbReference type="GO" id="GO:0046872">
    <property type="term" value="F:metal ion binding"/>
    <property type="evidence" value="ECO:0007669"/>
    <property type="project" value="UniProtKB-KW"/>
</dbReference>
<evidence type="ECO:0000256" key="8">
    <source>
        <dbReference type="ARBA" id="ARBA00023014"/>
    </source>
</evidence>
<dbReference type="RefSeq" id="WP_106161771.1">
    <property type="nucleotide sequence ID" value="NZ_PVUF01000001.1"/>
</dbReference>
<keyword evidence="5" id="KW-0274">FAD</keyword>
<dbReference type="PROSITE" id="PS51085">
    <property type="entry name" value="2FE2S_FER_2"/>
    <property type="match status" value="1"/>
</dbReference>
<evidence type="ECO:0000256" key="7">
    <source>
        <dbReference type="ARBA" id="ARBA00023004"/>
    </source>
</evidence>
<dbReference type="Gene3D" id="2.40.30.10">
    <property type="entry name" value="Translation factors"/>
    <property type="match status" value="1"/>
</dbReference>
<evidence type="ECO:0000259" key="10">
    <source>
        <dbReference type="PROSITE" id="PS51085"/>
    </source>
</evidence>
<dbReference type="InterPro" id="IPR011884">
    <property type="entry name" value="PaaE"/>
</dbReference>
<dbReference type="PROSITE" id="PS00197">
    <property type="entry name" value="2FE2S_FER_1"/>
    <property type="match status" value="1"/>
</dbReference>
<dbReference type="Gene3D" id="3.40.50.80">
    <property type="entry name" value="Nucleotide-binding domain of ferredoxin-NADP reductase (FNR) module"/>
    <property type="match status" value="1"/>
</dbReference>
<evidence type="ECO:0000313" key="13">
    <source>
        <dbReference type="Proteomes" id="UP000237718"/>
    </source>
</evidence>
<dbReference type="PANTHER" id="PTHR47354">
    <property type="entry name" value="NADH OXIDOREDUCTASE HCR"/>
    <property type="match status" value="1"/>
</dbReference>
<feature type="domain" description="FAD-binding FR-type" evidence="11">
    <location>
        <begin position="6"/>
        <end position="110"/>
    </location>
</feature>
<protein>
    <submittedName>
        <fullName evidence="12">Ring-1,2-phenylacetyl-CoA epoxidase subunit PaaE</fullName>
    </submittedName>
</protein>
<evidence type="ECO:0000256" key="5">
    <source>
        <dbReference type="ARBA" id="ARBA00022827"/>
    </source>
</evidence>
<dbReference type="InterPro" id="IPR017927">
    <property type="entry name" value="FAD-bd_FR_type"/>
</dbReference>
<dbReference type="Pfam" id="PF00175">
    <property type="entry name" value="NAD_binding_1"/>
    <property type="match status" value="1"/>
</dbReference>
<dbReference type="InterPro" id="IPR050415">
    <property type="entry name" value="MRET"/>
</dbReference>
<accession>A0A2T1AN74</accession>
<dbReference type="InterPro" id="IPR017938">
    <property type="entry name" value="Riboflavin_synthase-like_b-brl"/>
</dbReference>
<dbReference type="InterPro" id="IPR012675">
    <property type="entry name" value="Beta-grasp_dom_sf"/>
</dbReference>
<dbReference type="SUPFAM" id="SSF54292">
    <property type="entry name" value="2Fe-2S ferredoxin-like"/>
    <property type="match status" value="1"/>
</dbReference>
<keyword evidence="4" id="KW-0479">Metal-binding</keyword>
<organism evidence="12 13">
    <name type="scientific">Tritonibacter scottomollicae</name>
    <name type="common">Epibacterium scottomollicae</name>
    <dbReference type="NCBI Taxonomy" id="483013"/>
    <lineage>
        <taxon>Bacteria</taxon>
        <taxon>Pseudomonadati</taxon>
        <taxon>Pseudomonadota</taxon>
        <taxon>Alphaproteobacteria</taxon>
        <taxon>Rhodobacterales</taxon>
        <taxon>Paracoccaceae</taxon>
        <taxon>Tritonibacter</taxon>
    </lineage>
</organism>
<name>A0A2T1AN74_TRISK</name>
<comment type="cofactor">
    <cofactor evidence="1">
        <name>FAD</name>
        <dbReference type="ChEBI" id="CHEBI:57692"/>
    </cofactor>
</comment>
<dbReference type="GO" id="GO:0016491">
    <property type="term" value="F:oxidoreductase activity"/>
    <property type="evidence" value="ECO:0007669"/>
    <property type="project" value="UniProtKB-KW"/>
</dbReference>
<dbReference type="InterPro" id="IPR039261">
    <property type="entry name" value="FNR_nucleotide-bd"/>
</dbReference>
<dbReference type="NCBIfam" id="TIGR02160">
    <property type="entry name" value="PA_CoA_Oxy5"/>
    <property type="match status" value="1"/>
</dbReference>
<dbReference type="InterPro" id="IPR001433">
    <property type="entry name" value="OxRdtase_FAD/NAD-bd"/>
</dbReference>
<dbReference type="PRINTS" id="PR00371">
    <property type="entry name" value="FPNCR"/>
</dbReference>
<dbReference type="Pfam" id="PF00970">
    <property type="entry name" value="FAD_binding_6"/>
    <property type="match status" value="1"/>
</dbReference>
<dbReference type="PANTHER" id="PTHR47354:SF8">
    <property type="entry name" value="1,2-PHENYLACETYL-COA EPOXIDASE, SUBUNIT E"/>
    <property type="match status" value="1"/>
</dbReference>
<dbReference type="CDD" id="cd06214">
    <property type="entry name" value="PA_degradation_oxidoreductase_like"/>
    <property type="match status" value="1"/>
</dbReference>
<evidence type="ECO:0000256" key="6">
    <source>
        <dbReference type="ARBA" id="ARBA00023002"/>
    </source>
</evidence>
<feature type="domain" description="2Fe-2S ferredoxin-type" evidence="10">
    <location>
        <begin position="271"/>
        <end position="360"/>
    </location>
</feature>
<keyword evidence="7" id="KW-0408">Iron</keyword>
<keyword evidence="3" id="KW-0001">2Fe-2S</keyword>
<keyword evidence="8" id="KW-0411">Iron-sulfur</keyword>
<dbReference type="InterPro" id="IPR006058">
    <property type="entry name" value="2Fe2S_fd_BS"/>
</dbReference>
<dbReference type="FunFam" id="3.40.50.80:FF:000044">
    <property type="entry name" value="Ring-1,2-phenylacetyl-CoA epoxidase subunit PaaE"/>
    <property type="match status" value="1"/>
</dbReference>
<dbReference type="CDD" id="cd00207">
    <property type="entry name" value="fer2"/>
    <property type="match status" value="1"/>
</dbReference>
<dbReference type="SUPFAM" id="SSF52343">
    <property type="entry name" value="Ferredoxin reductase-like, C-terminal NADP-linked domain"/>
    <property type="match status" value="1"/>
</dbReference>
<dbReference type="AlphaFoldDB" id="A0A2T1AN74"/>
<dbReference type="Proteomes" id="UP000237718">
    <property type="component" value="Unassembled WGS sequence"/>
</dbReference>
<evidence type="ECO:0000256" key="2">
    <source>
        <dbReference type="ARBA" id="ARBA00022630"/>
    </source>
</evidence>
<dbReference type="PRINTS" id="PR00406">
    <property type="entry name" value="CYTB5RDTASE"/>
</dbReference>
<reference evidence="12 13" key="1">
    <citation type="submission" date="2018-03" db="EMBL/GenBank/DDBJ databases">
        <title>Genomic Encyclopedia of Archaeal and Bacterial Type Strains, Phase II (KMG-II): from individual species to whole genera.</title>
        <authorList>
            <person name="Goeker M."/>
        </authorList>
    </citation>
    <scope>NUCLEOTIDE SEQUENCE [LARGE SCALE GENOMIC DNA]</scope>
    <source>
        <strain evidence="12 13">DSM 25328</strain>
    </source>
</reference>
<dbReference type="GO" id="GO:0050660">
    <property type="term" value="F:flavin adenine dinucleotide binding"/>
    <property type="evidence" value="ECO:0007669"/>
    <property type="project" value="TreeGrafter"/>
</dbReference>
<dbReference type="InterPro" id="IPR008333">
    <property type="entry name" value="Cbr1-like_FAD-bd_dom"/>
</dbReference>
<sequence>MTRAQARFHPLEVTDIKHTIRDAVVLTLKPANGAAAEFDFTQGQYLTFRRDFDGTELRRSYSICAGKEDGVLQVGIKRVDGGAFSTWANTDLKVGDTVEAMPPQGRFFTDLDAAAEKHYLGFAAGSGITPVLSILKTTLQAEPQSRFTLVYANRGINSIMFREEIEDLKNRYMGRLSVIHVLEADAQEVDLFTGLVTPEKCAQLFERWIPIHNVDTAFICGPEPMMLGIAEALRTAGLSDAQIKFELFASNQPGRAAKKAASSDAAASAPVTAAITLDGATRSVTLDRNTSVLEAALDNAMDAPWSCRAGVCSTCRCRVLEGEVEMAANHALEDDEVAKGFVLSCQSYPLTDHLVVSYDE</sequence>
<evidence type="ECO:0000256" key="1">
    <source>
        <dbReference type="ARBA" id="ARBA00001974"/>
    </source>
</evidence>